<dbReference type="RefSeq" id="WP_307394193.1">
    <property type="nucleotide sequence ID" value="NZ_BAAADK010000048.1"/>
</dbReference>
<evidence type="ECO:0000256" key="1">
    <source>
        <dbReference type="ARBA" id="ARBA00001165"/>
    </source>
</evidence>
<organism evidence="8 9">
    <name type="scientific">Caldalkalibacillus horti</name>
    <dbReference type="NCBI Taxonomy" id="77523"/>
    <lineage>
        <taxon>Bacteria</taxon>
        <taxon>Bacillati</taxon>
        <taxon>Bacillota</taxon>
        <taxon>Bacilli</taxon>
        <taxon>Bacillales</taxon>
        <taxon>Bacillaceae</taxon>
        <taxon>Caldalkalibacillus</taxon>
    </lineage>
</organism>
<dbReference type="Pfam" id="PF02614">
    <property type="entry name" value="UxaC"/>
    <property type="match status" value="1"/>
</dbReference>
<dbReference type="Gene3D" id="3.20.20.140">
    <property type="entry name" value="Metal-dependent hydrolases"/>
    <property type="match status" value="1"/>
</dbReference>
<dbReference type="EMBL" id="JAUSTY010000007">
    <property type="protein sequence ID" value="MDQ0166190.1"/>
    <property type="molecule type" value="Genomic_DNA"/>
</dbReference>
<dbReference type="Proteomes" id="UP001235840">
    <property type="component" value="Unassembled WGS sequence"/>
</dbReference>
<proteinExistence type="inferred from homology"/>
<evidence type="ECO:0000256" key="5">
    <source>
        <dbReference type="ARBA" id="ARBA00020555"/>
    </source>
</evidence>
<evidence type="ECO:0000256" key="6">
    <source>
        <dbReference type="ARBA" id="ARBA00023235"/>
    </source>
</evidence>
<evidence type="ECO:0000256" key="2">
    <source>
        <dbReference type="ARBA" id="ARBA00004892"/>
    </source>
</evidence>
<name>A0ABT9VZA6_9BACI</name>
<evidence type="ECO:0000313" key="8">
    <source>
        <dbReference type="EMBL" id="MDQ0166190.1"/>
    </source>
</evidence>
<dbReference type="InterPro" id="IPR032466">
    <property type="entry name" value="Metal_Hydrolase"/>
</dbReference>
<dbReference type="HAMAP" id="MF_00675">
    <property type="entry name" value="UxaC"/>
    <property type="match status" value="1"/>
</dbReference>
<dbReference type="NCBIfam" id="NF002794">
    <property type="entry name" value="PRK02925.1"/>
    <property type="match status" value="1"/>
</dbReference>
<keyword evidence="9" id="KW-1185">Reference proteome</keyword>
<comment type="catalytic activity">
    <reaction evidence="7">
        <text>aldehydo-D-galacturonate = keto-D-tagaturonate</text>
        <dbReference type="Rhea" id="RHEA:27702"/>
        <dbReference type="ChEBI" id="CHEBI:12952"/>
        <dbReference type="ChEBI" id="CHEBI:17886"/>
    </reaction>
</comment>
<comment type="similarity">
    <text evidence="3 7">Belongs to the metallo-dependent hydrolases superfamily. Uronate isomerase family.</text>
</comment>
<dbReference type="InterPro" id="IPR003766">
    <property type="entry name" value="Uronate_isomerase"/>
</dbReference>
<dbReference type="Gene3D" id="1.10.2020.10">
    <property type="entry name" value="uronate isomerase, domain 2, chain A"/>
    <property type="match status" value="1"/>
</dbReference>
<evidence type="ECO:0000256" key="4">
    <source>
        <dbReference type="ARBA" id="ARBA00012546"/>
    </source>
</evidence>
<evidence type="ECO:0000256" key="7">
    <source>
        <dbReference type="HAMAP-Rule" id="MF_00675"/>
    </source>
</evidence>
<reference evidence="8 9" key="1">
    <citation type="submission" date="2023-07" db="EMBL/GenBank/DDBJ databases">
        <title>Genomic Encyclopedia of Type Strains, Phase IV (KMG-IV): sequencing the most valuable type-strain genomes for metagenomic binning, comparative biology and taxonomic classification.</title>
        <authorList>
            <person name="Goeker M."/>
        </authorList>
    </citation>
    <scope>NUCLEOTIDE SEQUENCE [LARGE SCALE GENOMIC DNA]</scope>
    <source>
        <strain evidence="8 9">DSM 12751</strain>
    </source>
</reference>
<dbReference type="PANTHER" id="PTHR30068:SF4">
    <property type="entry name" value="URONATE ISOMERASE"/>
    <property type="match status" value="1"/>
</dbReference>
<protein>
    <recommendedName>
        <fullName evidence="5 7">Uronate isomerase</fullName>
        <ecNumber evidence="4 7">5.3.1.12</ecNumber>
    </recommendedName>
    <alternativeName>
        <fullName evidence="7">Glucuronate isomerase</fullName>
    </alternativeName>
    <alternativeName>
        <fullName evidence="7">Uronic isomerase</fullName>
    </alternativeName>
</protein>
<dbReference type="SUPFAM" id="SSF51556">
    <property type="entry name" value="Metallo-dependent hydrolases"/>
    <property type="match status" value="1"/>
</dbReference>
<evidence type="ECO:0000256" key="3">
    <source>
        <dbReference type="ARBA" id="ARBA00008397"/>
    </source>
</evidence>
<dbReference type="PANTHER" id="PTHR30068">
    <property type="entry name" value="URONATE ISOMERASE"/>
    <property type="match status" value="1"/>
</dbReference>
<gene>
    <name evidence="7" type="primary">uxaC</name>
    <name evidence="8" type="ORF">J2S11_002091</name>
</gene>
<comment type="caution">
    <text evidence="8">The sequence shown here is derived from an EMBL/GenBank/DDBJ whole genome shotgun (WGS) entry which is preliminary data.</text>
</comment>
<comment type="catalytic activity">
    <reaction evidence="1 7">
        <text>D-glucuronate = D-fructuronate</text>
        <dbReference type="Rhea" id="RHEA:13049"/>
        <dbReference type="ChEBI" id="CHEBI:58720"/>
        <dbReference type="ChEBI" id="CHEBI:59863"/>
        <dbReference type="EC" id="5.3.1.12"/>
    </reaction>
</comment>
<sequence length="477" mass="55234">MKAFLDDHFLLGTKTAETLYHQFAKDMPIFDYHCHLSAKEIAENKAFSDLTDIWLKDDHYKWRLMRSHGVDEKWITGEAPAKEKYLKWVDTVQYALGNPLYHWTHLELQRYFGITDPLTMQTAEQVWTTCNQLLQSEDFRPQELMKRSNVRTICTTDDPLDSLEYHKQLKEQPNFEIEVLPTFRPDGALMIENKEFNQWIEELESLTETSITSLEDLVAGLEERVVYFHEVGCRLSDHGLDSSFYLESSEAEVNEIFQKGRDGQALTREEIIQYKTGVMKALGSLYAKYDWAMQLHIGALRRVNSKMTKLAGPNTGFDSIADFTYAEDLGKLLDALDSSDSLPKTIIYNLNPRDNYMIASMIGNFQSDIPGKIQFGTAWWFNDQRDGMEDQLKVLANCGLLANFVGMLTDSRSFLSYTRHEYFRRILCNLLGAWVENGEFPADMKILEKVIRDICYNNIYAYLKTPERLENSIIGNH</sequence>
<dbReference type="EC" id="5.3.1.12" evidence="4 7"/>
<dbReference type="GO" id="GO:0008880">
    <property type="term" value="F:glucuronate isomerase activity"/>
    <property type="evidence" value="ECO:0007669"/>
    <property type="project" value="UniProtKB-EC"/>
</dbReference>
<keyword evidence="6 7" id="KW-0413">Isomerase</keyword>
<comment type="pathway">
    <text evidence="2 7">Carbohydrate metabolism; pentose and glucuronate interconversion.</text>
</comment>
<accession>A0ABT9VZA6</accession>
<evidence type="ECO:0000313" key="9">
    <source>
        <dbReference type="Proteomes" id="UP001235840"/>
    </source>
</evidence>